<dbReference type="InterPro" id="IPR034061">
    <property type="entry name" value="Peptidases_S8_Autotransporter"/>
</dbReference>
<dbReference type="AlphaFoldDB" id="A0A0X1SW29"/>
<dbReference type="InterPro" id="IPR050131">
    <property type="entry name" value="Peptidase_S8_subtilisin-like"/>
</dbReference>
<dbReference type="Pfam" id="PF00082">
    <property type="entry name" value="Peptidase_S8"/>
    <property type="match status" value="1"/>
</dbReference>
<dbReference type="CDD" id="cd04848">
    <property type="entry name" value="Peptidases_S8_Autotransporter_serine_protease_like"/>
    <property type="match status" value="1"/>
</dbReference>
<feature type="domain" description="Peptidase S8/S53" evidence="7">
    <location>
        <begin position="75"/>
        <end position="350"/>
    </location>
</feature>
<dbReference type="Gene3D" id="3.40.50.200">
    <property type="entry name" value="Peptidase S8/S53 domain"/>
    <property type="match status" value="1"/>
</dbReference>
<keyword evidence="2 6" id="KW-0645">Protease</keyword>
<dbReference type="STRING" id="46677.AWM79_01960"/>
<dbReference type="KEGG" id="pagb:AWM79_01960"/>
<feature type="active site" description="Charge relay system" evidence="6">
    <location>
        <position position="118"/>
    </location>
</feature>
<protein>
    <submittedName>
        <fullName evidence="8">Serine protease</fullName>
    </submittedName>
</protein>
<organism evidence="8 9">
    <name type="scientific">Pseudomonas agarici</name>
    <dbReference type="NCBI Taxonomy" id="46677"/>
    <lineage>
        <taxon>Bacteria</taxon>
        <taxon>Pseudomonadati</taxon>
        <taxon>Pseudomonadota</taxon>
        <taxon>Gammaproteobacteria</taxon>
        <taxon>Pseudomonadales</taxon>
        <taxon>Pseudomonadaceae</taxon>
        <taxon>Pseudomonas</taxon>
    </lineage>
</organism>
<dbReference type="InterPro" id="IPR015500">
    <property type="entry name" value="Peptidase_S8_subtilisin-rel"/>
</dbReference>
<keyword evidence="4 6" id="KW-0378">Hydrolase</keyword>
<dbReference type="PANTHER" id="PTHR43806">
    <property type="entry name" value="PEPTIDASE S8"/>
    <property type="match status" value="1"/>
</dbReference>
<keyword evidence="9" id="KW-1185">Reference proteome</keyword>
<dbReference type="Proteomes" id="UP000063229">
    <property type="component" value="Chromosome"/>
</dbReference>
<keyword evidence="5 6" id="KW-0720">Serine protease</keyword>
<reference evidence="8 9" key="1">
    <citation type="submission" date="2016-01" db="EMBL/GenBank/DDBJ databases">
        <authorList>
            <person name="McClelland M."/>
            <person name="Jain A."/>
            <person name="Saraogi P."/>
            <person name="Mendelson R."/>
            <person name="Westerman R."/>
            <person name="SanMiguel P."/>
            <person name="Csonka L."/>
        </authorList>
    </citation>
    <scope>NUCLEOTIDE SEQUENCE [LARGE SCALE GENOMIC DNA]</scope>
    <source>
        <strain evidence="8 9">NCPPB 2472</strain>
    </source>
</reference>
<feature type="active site" description="Charge relay system" evidence="6">
    <location>
        <position position="302"/>
    </location>
</feature>
<evidence type="ECO:0000256" key="4">
    <source>
        <dbReference type="ARBA" id="ARBA00022801"/>
    </source>
</evidence>
<evidence type="ECO:0000256" key="6">
    <source>
        <dbReference type="PROSITE-ProRule" id="PRU01240"/>
    </source>
</evidence>
<evidence type="ECO:0000256" key="5">
    <source>
        <dbReference type="ARBA" id="ARBA00022825"/>
    </source>
</evidence>
<dbReference type="GO" id="GO:0006508">
    <property type="term" value="P:proteolysis"/>
    <property type="evidence" value="ECO:0007669"/>
    <property type="project" value="UniProtKB-KW"/>
</dbReference>
<dbReference type="EMBL" id="CP014135">
    <property type="protein sequence ID" value="AMB84134.1"/>
    <property type="molecule type" value="Genomic_DNA"/>
</dbReference>
<dbReference type="SUPFAM" id="SSF52743">
    <property type="entry name" value="Subtilisin-like"/>
    <property type="match status" value="1"/>
</dbReference>
<dbReference type="RefSeq" id="WP_060782022.1">
    <property type="nucleotide sequence ID" value="NZ_CP014135.1"/>
</dbReference>
<dbReference type="PROSITE" id="PS51892">
    <property type="entry name" value="SUBTILASE"/>
    <property type="match status" value="1"/>
</dbReference>
<evidence type="ECO:0000313" key="8">
    <source>
        <dbReference type="EMBL" id="AMB84134.1"/>
    </source>
</evidence>
<name>A0A0X1SW29_PSEAA</name>
<gene>
    <name evidence="8" type="ORF">AWM79_01960</name>
</gene>
<keyword evidence="3" id="KW-0732">Signal</keyword>
<dbReference type="PROSITE" id="PS51257">
    <property type="entry name" value="PROKAR_LIPOPROTEIN"/>
    <property type="match status" value="1"/>
</dbReference>
<dbReference type="PANTHER" id="PTHR43806:SF11">
    <property type="entry name" value="CEREVISIN-RELATED"/>
    <property type="match status" value="1"/>
</dbReference>
<evidence type="ECO:0000256" key="1">
    <source>
        <dbReference type="ARBA" id="ARBA00011073"/>
    </source>
</evidence>
<dbReference type="InterPro" id="IPR036852">
    <property type="entry name" value="Peptidase_S8/S53_dom_sf"/>
</dbReference>
<dbReference type="InterPro" id="IPR000209">
    <property type="entry name" value="Peptidase_S8/S53_dom"/>
</dbReference>
<accession>A0A0X1SW29</accession>
<dbReference type="PRINTS" id="PR00723">
    <property type="entry name" value="SUBTILISIN"/>
</dbReference>
<evidence type="ECO:0000313" key="9">
    <source>
        <dbReference type="Proteomes" id="UP000063229"/>
    </source>
</evidence>
<dbReference type="GO" id="GO:0004252">
    <property type="term" value="F:serine-type endopeptidase activity"/>
    <property type="evidence" value="ECO:0007669"/>
    <property type="project" value="UniProtKB-UniRule"/>
</dbReference>
<sequence length="375" mass="39582">MNTVPRSLSLPARHGLLLALLLLSGCLPGPDSSLLNPQAAKIESLASRFETPEYNAQRALARVKASTLYALGGTGRGVSVAIIDSGLNTELAEFKGRLDTSGHDYVRNLPELIDPHGHGTQMAGIVAANRDGQGMHGIAFDAKLIAMRIGDNNEPFFFDEQIAHAWKDSFAAGARILSNSWANAIPVTQITEARYKQVMGDSLLVARQLVADGAVFVFPTGNELRREPLAEPGLPLALPKLERGWIAVVALSNDGTVINQKSNYCGVAERWCIAVPGGDGGVGKGLLTTNAKGGYTETAGTSPAVALVSGALAALQSRFPELAPQQLREVLLDSANNSGVYAKGEAYGRGLMDLAAAAQLAGERVKNQPVNLVQR</sequence>
<feature type="active site" description="Charge relay system" evidence="6">
    <location>
        <position position="84"/>
    </location>
</feature>
<comment type="similarity">
    <text evidence="1 6">Belongs to the peptidase S8 family.</text>
</comment>
<proteinExistence type="inferred from homology"/>
<evidence type="ECO:0000256" key="3">
    <source>
        <dbReference type="ARBA" id="ARBA00022729"/>
    </source>
</evidence>
<evidence type="ECO:0000259" key="7">
    <source>
        <dbReference type="Pfam" id="PF00082"/>
    </source>
</evidence>
<evidence type="ECO:0000256" key="2">
    <source>
        <dbReference type="ARBA" id="ARBA00022670"/>
    </source>
</evidence>